<dbReference type="InterPro" id="IPR024072">
    <property type="entry name" value="DHFR-like_dom_sf"/>
</dbReference>
<dbReference type="Pfam" id="PF01872">
    <property type="entry name" value="RibD_C"/>
    <property type="match status" value="1"/>
</dbReference>
<dbReference type="Gene3D" id="3.40.430.10">
    <property type="entry name" value="Dihydrofolate Reductase, subunit A"/>
    <property type="match status" value="1"/>
</dbReference>
<proteinExistence type="predicted"/>
<protein>
    <submittedName>
        <fullName evidence="2">Dihydrofolate reductase family protein</fullName>
    </submittedName>
</protein>
<reference evidence="3" key="1">
    <citation type="journal article" date="2019" name="Int. J. Syst. Evol. Microbiol.">
        <title>The Global Catalogue of Microorganisms (GCM) 10K type strain sequencing project: providing services to taxonomists for standard genome sequencing and annotation.</title>
        <authorList>
            <consortium name="The Broad Institute Genomics Platform"/>
            <consortium name="The Broad Institute Genome Sequencing Center for Infectious Disease"/>
            <person name="Wu L."/>
            <person name="Ma J."/>
        </authorList>
    </citation>
    <scope>NUCLEOTIDE SEQUENCE [LARGE SCALE GENOMIC DNA]</scope>
    <source>
        <strain evidence="3">JCM 17688</strain>
    </source>
</reference>
<evidence type="ECO:0000313" key="3">
    <source>
        <dbReference type="Proteomes" id="UP001500635"/>
    </source>
</evidence>
<dbReference type="InterPro" id="IPR002734">
    <property type="entry name" value="RibDG_C"/>
</dbReference>
<keyword evidence="3" id="KW-1185">Reference proteome</keyword>
<dbReference type="Proteomes" id="UP001500635">
    <property type="component" value="Unassembled WGS sequence"/>
</dbReference>
<name>A0ABP8JZK5_9ACTN</name>
<dbReference type="SUPFAM" id="SSF53597">
    <property type="entry name" value="Dihydrofolate reductase-like"/>
    <property type="match status" value="1"/>
</dbReference>
<comment type="caution">
    <text evidence="2">The sequence shown here is derived from an EMBL/GenBank/DDBJ whole genome shotgun (WGS) entry which is preliminary data.</text>
</comment>
<dbReference type="EMBL" id="BAABFR010000061">
    <property type="protein sequence ID" value="GAA4398342.1"/>
    <property type="molecule type" value="Genomic_DNA"/>
</dbReference>
<accession>A0ABP8JZK5</accession>
<organism evidence="2 3">
    <name type="scientific">Tsukamurella soli</name>
    <dbReference type="NCBI Taxonomy" id="644556"/>
    <lineage>
        <taxon>Bacteria</taxon>
        <taxon>Bacillati</taxon>
        <taxon>Actinomycetota</taxon>
        <taxon>Actinomycetes</taxon>
        <taxon>Mycobacteriales</taxon>
        <taxon>Tsukamurellaceae</taxon>
        <taxon>Tsukamurella</taxon>
    </lineage>
</organism>
<evidence type="ECO:0000313" key="2">
    <source>
        <dbReference type="EMBL" id="GAA4398342.1"/>
    </source>
</evidence>
<evidence type="ECO:0000259" key="1">
    <source>
        <dbReference type="Pfam" id="PF01872"/>
    </source>
</evidence>
<dbReference type="RefSeq" id="WP_344998238.1">
    <property type="nucleotide sequence ID" value="NZ_BAABFR010000061.1"/>
</dbReference>
<feature type="domain" description="Bacterial bifunctional deaminase-reductase C-terminal" evidence="1">
    <location>
        <begin position="5"/>
        <end position="164"/>
    </location>
</feature>
<sequence length="185" mass="20510">MTGPVIVDLFLSVDGWAKGVDSPGYFGYGGPDLRRWIADAAASEQRVLLGRRTYEAFEALPLEFRDEGYRRMAQTPTTVFSRTLSEAAWPAATVTAHGPVEYVRAWRGSRLRTMGSLSIARQLLDAGVVDRLRLLVFPCLVGDRGREAPFDSVRSADLEVVEQRLLDGRIVFVEYRPTGRPAPPA</sequence>
<gene>
    <name evidence="2" type="ORF">GCM10023147_34480</name>
</gene>